<accession>A0A6J2TYS2</accession>
<gene>
    <name evidence="4 5" type="primary">LOC115628183</name>
</gene>
<dbReference type="GO" id="GO:0003964">
    <property type="term" value="F:RNA-directed DNA polymerase activity"/>
    <property type="evidence" value="ECO:0007669"/>
    <property type="project" value="UniProtKB-EC"/>
</dbReference>
<dbReference type="AlphaFoldDB" id="A0A6J2TYS2"/>
<dbReference type="PANTHER" id="PTHR37984">
    <property type="entry name" value="PROTEIN CBG26694"/>
    <property type="match status" value="1"/>
</dbReference>
<name>A0A6J2TYS2_DROLE</name>
<dbReference type="RefSeq" id="XP_030380032.1">
    <property type="nucleotide sequence ID" value="XM_030524172.1"/>
</dbReference>
<evidence type="ECO:0000313" key="3">
    <source>
        <dbReference type="Proteomes" id="UP000504634"/>
    </source>
</evidence>
<dbReference type="OrthoDB" id="7848529at2759"/>
<proteinExistence type="predicted"/>
<dbReference type="GO" id="GO:0003676">
    <property type="term" value="F:nucleic acid binding"/>
    <property type="evidence" value="ECO:0007669"/>
    <property type="project" value="InterPro"/>
</dbReference>
<dbReference type="InterPro" id="IPR041588">
    <property type="entry name" value="Integrase_H2C2"/>
</dbReference>
<feature type="domain" description="Integrase catalytic" evidence="2">
    <location>
        <begin position="184"/>
        <end position="302"/>
    </location>
</feature>
<dbReference type="Gene3D" id="3.30.420.10">
    <property type="entry name" value="Ribonuclease H-like superfamily/Ribonuclease H"/>
    <property type="match status" value="1"/>
</dbReference>
<dbReference type="Pfam" id="PF17921">
    <property type="entry name" value="Integrase_H2C2"/>
    <property type="match status" value="1"/>
</dbReference>
<organism evidence="3 4">
    <name type="scientific">Drosophila lebanonensis</name>
    <name type="common">Fruit fly</name>
    <name type="synonym">Scaptodrosophila lebanonensis</name>
    <dbReference type="NCBI Taxonomy" id="7225"/>
    <lineage>
        <taxon>Eukaryota</taxon>
        <taxon>Metazoa</taxon>
        <taxon>Ecdysozoa</taxon>
        <taxon>Arthropoda</taxon>
        <taxon>Hexapoda</taxon>
        <taxon>Insecta</taxon>
        <taxon>Pterygota</taxon>
        <taxon>Neoptera</taxon>
        <taxon>Endopterygota</taxon>
        <taxon>Diptera</taxon>
        <taxon>Brachycera</taxon>
        <taxon>Muscomorpha</taxon>
        <taxon>Ephydroidea</taxon>
        <taxon>Drosophilidae</taxon>
        <taxon>Scaptodrosophila</taxon>
    </lineage>
</organism>
<dbReference type="Proteomes" id="UP000504634">
    <property type="component" value="Unplaced"/>
</dbReference>
<dbReference type="FunFam" id="1.10.340.70:FF:000003">
    <property type="entry name" value="Protein CBG25708"/>
    <property type="match status" value="1"/>
</dbReference>
<dbReference type="SUPFAM" id="SSF53098">
    <property type="entry name" value="Ribonuclease H-like"/>
    <property type="match status" value="1"/>
</dbReference>
<sequence>MASARIQRWAVILSGFDYTVEYIKGTSNIADGLSRMPHWESCTNVEEYHYIHFIQSNNSIKLSFKDIARETRRDPILAKVSEAIKNGTLSNLKGSEFSAYVSKSQELSIEYECVLWGYRVLVPLKLRKQILHEFHKSHLGIVKTKMLIRSYIWWPAVDKEIEKLINTCIPCQELQPCPEKSFLIPWKPTDTVWSRIHVDFAGPIKNYYLLVVIDSFSKWVEVYKTKEITSTFTINKLREIFCRYGLIDTLVSDNGRQFTSVEFQTFLKNNSVKHILTAPGHPSTNGQAENFVKTIKNHCMQV</sequence>
<reference evidence="4 5" key="1">
    <citation type="submission" date="2025-04" db="UniProtKB">
        <authorList>
            <consortium name="RefSeq"/>
        </authorList>
    </citation>
    <scope>IDENTIFICATION</scope>
    <source>
        <strain evidence="4 5">11010-0011.00</strain>
        <tissue evidence="4 5">Whole body</tissue>
    </source>
</reference>
<dbReference type="GeneID" id="115628183"/>
<dbReference type="PANTHER" id="PTHR37984:SF5">
    <property type="entry name" value="PROTEIN NYNRIN-LIKE"/>
    <property type="match status" value="1"/>
</dbReference>
<evidence type="ECO:0000259" key="2">
    <source>
        <dbReference type="PROSITE" id="PS50994"/>
    </source>
</evidence>
<evidence type="ECO:0000313" key="5">
    <source>
        <dbReference type="RefSeq" id="XP_030380033.1"/>
    </source>
</evidence>
<dbReference type="EC" id="2.7.7.49" evidence="1"/>
<evidence type="ECO:0000256" key="1">
    <source>
        <dbReference type="ARBA" id="ARBA00012493"/>
    </source>
</evidence>
<dbReference type="PROSITE" id="PS50994">
    <property type="entry name" value="INTEGRASE"/>
    <property type="match status" value="1"/>
</dbReference>
<dbReference type="Gene3D" id="1.10.340.70">
    <property type="match status" value="1"/>
</dbReference>
<dbReference type="InterPro" id="IPR012337">
    <property type="entry name" value="RNaseH-like_sf"/>
</dbReference>
<keyword evidence="3" id="KW-1185">Reference proteome</keyword>
<dbReference type="GO" id="GO:0015074">
    <property type="term" value="P:DNA integration"/>
    <property type="evidence" value="ECO:0007669"/>
    <property type="project" value="InterPro"/>
</dbReference>
<dbReference type="InterPro" id="IPR050951">
    <property type="entry name" value="Retrovirus_Pol_polyprotein"/>
</dbReference>
<evidence type="ECO:0000313" key="4">
    <source>
        <dbReference type="RefSeq" id="XP_030380032.1"/>
    </source>
</evidence>
<dbReference type="RefSeq" id="XP_030380033.1">
    <property type="nucleotide sequence ID" value="XM_030524173.1"/>
</dbReference>
<dbReference type="InterPro" id="IPR001584">
    <property type="entry name" value="Integrase_cat-core"/>
</dbReference>
<protein>
    <recommendedName>
        <fullName evidence="1">RNA-directed DNA polymerase</fullName>
        <ecNumber evidence="1">2.7.7.49</ecNumber>
    </recommendedName>
</protein>
<dbReference type="InterPro" id="IPR036397">
    <property type="entry name" value="RNaseH_sf"/>
</dbReference>
<dbReference type="Pfam" id="PF00665">
    <property type="entry name" value="rve"/>
    <property type="match status" value="1"/>
</dbReference>